<dbReference type="Proteomes" id="UP000288212">
    <property type="component" value="Unassembled WGS sequence"/>
</dbReference>
<reference evidence="4 5" key="1">
    <citation type="journal article" date="2011" name="Front. Microbiol.">
        <title>Genomic signatures of strain selection and enhancement in Bacillus atrophaeus var. globigii, a historical biowarfare simulant.</title>
        <authorList>
            <person name="Gibbons H.S."/>
            <person name="Broomall S.M."/>
            <person name="McNew L.A."/>
            <person name="Daligault H."/>
            <person name="Chapman C."/>
            <person name="Bruce D."/>
            <person name="Karavis M."/>
            <person name="Krepps M."/>
            <person name="McGregor P.A."/>
            <person name="Hong C."/>
            <person name="Park K.H."/>
            <person name="Akmal A."/>
            <person name="Feldman A."/>
            <person name="Lin J.S."/>
            <person name="Chang W.E."/>
            <person name="Higgs B.W."/>
            <person name="Demirev P."/>
            <person name="Lindquist J."/>
            <person name="Liem A."/>
            <person name="Fochler E."/>
            <person name="Read T.D."/>
            <person name="Tapia R."/>
            <person name="Johnson S."/>
            <person name="Bishop-Lilly K.A."/>
            <person name="Detter C."/>
            <person name="Han C."/>
            <person name="Sozhamannan S."/>
            <person name="Rosenzweig C.N."/>
            <person name="Skowronski E.W."/>
        </authorList>
    </citation>
    <scope>NUCLEOTIDE SEQUENCE [LARGE SCALE GENOMIC DNA]</scope>
    <source>
        <strain evidence="4 5">AK5</strain>
    </source>
</reference>
<evidence type="ECO:0000259" key="3">
    <source>
        <dbReference type="SMART" id="SM00822"/>
    </source>
</evidence>
<dbReference type="NCBIfam" id="NF006509">
    <property type="entry name" value="PRK08945.1"/>
    <property type="match status" value="1"/>
</dbReference>
<dbReference type="InterPro" id="IPR057326">
    <property type="entry name" value="KR_dom"/>
</dbReference>
<dbReference type="OrthoDB" id="9790785at2"/>
<dbReference type="InterPro" id="IPR020904">
    <property type="entry name" value="Sc_DH/Rdtase_CS"/>
</dbReference>
<dbReference type="GO" id="GO:0016491">
    <property type="term" value="F:oxidoreductase activity"/>
    <property type="evidence" value="ECO:0007669"/>
    <property type="project" value="UniProtKB-KW"/>
</dbReference>
<dbReference type="SUPFAM" id="SSF51735">
    <property type="entry name" value="NAD(P)-binding Rossmann-fold domains"/>
    <property type="match status" value="1"/>
</dbReference>
<dbReference type="Gene3D" id="3.40.50.720">
    <property type="entry name" value="NAD(P)-binding Rossmann-like Domain"/>
    <property type="match status" value="1"/>
</dbReference>
<proteinExistence type="inferred from homology"/>
<evidence type="ECO:0000256" key="1">
    <source>
        <dbReference type="ARBA" id="ARBA00006484"/>
    </source>
</evidence>
<dbReference type="PROSITE" id="PS00061">
    <property type="entry name" value="ADH_SHORT"/>
    <property type="match status" value="1"/>
</dbReference>
<comment type="similarity">
    <text evidence="1">Belongs to the short-chain dehydrogenases/reductases (SDR) family.</text>
</comment>
<accession>A0A432VZF4</accession>
<dbReference type="PANTHER" id="PTHR42901:SF1">
    <property type="entry name" value="ALCOHOL DEHYDROGENASE"/>
    <property type="match status" value="1"/>
</dbReference>
<sequence>MQQYQSYQAPADALAGKVILVTGAGDGIGREAALTYAKHGATVILLGRTTAKLEAVYDEIEQLGAPQPAIIPLDMKGATESHYRDMAATIMDQFGRLDGLLHNASILGVLSPFAHIDSASFQDVMHVNVTAQMMMTKALLPALLAAPAASVVFTSSGVGRKGRAHWGAYAISKFATEGMAQVLADEYENSTLRVNVINPGATRTKMRAKAYPAENSDKLKTPADLMPLYLYLMSDDSKAITGGSFDAQSH</sequence>
<protein>
    <submittedName>
        <fullName evidence="4">YciK family oxidoreductase</fullName>
    </submittedName>
</protein>
<comment type="caution">
    <text evidence="4">The sequence shown here is derived from an EMBL/GenBank/DDBJ whole genome shotgun (WGS) entry which is preliminary data.</text>
</comment>
<name>A0A432VZF4_9GAMM</name>
<dbReference type="AlphaFoldDB" id="A0A432VZF4"/>
<dbReference type="Pfam" id="PF00106">
    <property type="entry name" value="adh_short"/>
    <property type="match status" value="1"/>
</dbReference>
<feature type="domain" description="Ketoreductase" evidence="3">
    <location>
        <begin position="17"/>
        <end position="195"/>
    </location>
</feature>
<dbReference type="InterPro" id="IPR002347">
    <property type="entry name" value="SDR_fam"/>
</dbReference>
<dbReference type="RefSeq" id="WP_126791433.1">
    <property type="nucleotide sequence ID" value="NZ_PIPI01000001.1"/>
</dbReference>
<evidence type="ECO:0000313" key="4">
    <source>
        <dbReference type="EMBL" id="RUO22045.1"/>
    </source>
</evidence>
<evidence type="ECO:0000256" key="2">
    <source>
        <dbReference type="ARBA" id="ARBA00023002"/>
    </source>
</evidence>
<dbReference type="InterPro" id="IPR036291">
    <property type="entry name" value="NAD(P)-bd_dom_sf"/>
</dbReference>
<keyword evidence="5" id="KW-1185">Reference proteome</keyword>
<dbReference type="PANTHER" id="PTHR42901">
    <property type="entry name" value="ALCOHOL DEHYDROGENASE"/>
    <property type="match status" value="1"/>
</dbReference>
<dbReference type="SMART" id="SM00822">
    <property type="entry name" value="PKS_KR"/>
    <property type="match status" value="1"/>
</dbReference>
<dbReference type="EMBL" id="PIPI01000001">
    <property type="protein sequence ID" value="RUO22045.1"/>
    <property type="molecule type" value="Genomic_DNA"/>
</dbReference>
<gene>
    <name evidence="4" type="ORF">CWE06_04230</name>
</gene>
<keyword evidence="2" id="KW-0560">Oxidoreductase</keyword>
<evidence type="ECO:0000313" key="5">
    <source>
        <dbReference type="Proteomes" id="UP000288212"/>
    </source>
</evidence>
<organism evidence="4 5">
    <name type="scientific">Aliidiomarina haloalkalitolerans</name>
    <dbReference type="NCBI Taxonomy" id="859059"/>
    <lineage>
        <taxon>Bacteria</taxon>
        <taxon>Pseudomonadati</taxon>
        <taxon>Pseudomonadota</taxon>
        <taxon>Gammaproteobacteria</taxon>
        <taxon>Alteromonadales</taxon>
        <taxon>Idiomarinaceae</taxon>
        <taxon>Aliidiomarina</taxon>
    </lineage>
</organism>
<dbReference type="PRINTS" id="PR00081">
    <property type="entry name" value="GDHRDH"/>
</dbReference>